<protein>
    <submittedName>
        <fullName evidence="1">Uncharacterized protein</fullName>
    </submittedName>
</protein>
<dbReference type="Proteomes" id="UP001345013">
    <property type="component" value="Unassembled WGS sequence"/>
</dbReference>
<comment type="caution">
    <text evidence="1">The sequence shown here is derived from an EMBL/GenBank/DDBJ whole genome shotgun (WGS) entry which is preliminary data.</text>
</comment>
<dbReference type="EMBL" id="JAVRRG010000010">
    <property type="protein sequence ID" value="KAK5099469.1"/>
    <property type="molecule type" value="Genomic_DNA"/>
</dbReference>
<sequence>MVVTIVDLPALEQVTDPYKDVARTGNCSHYASRAWSMDFPGSACTNGKARTMAPNDEVRSTNRRASRKRFDEVGFVIADNPVLLHPAPEKGKIRKAAPLPKAEDIEDRSGRVVVAVTDRTEYVMGHHKFYVLIYFFPEYLHDVDHKATVKTRDTNISNSVRTAAARVKTAEPAEKIDVVEKKEIIRTLSNSLSVTPLENFNNLLGCAGSFFEQTGSPEFLHFIRNTLKKTAPIIKSISPEAFEADRKFFDANKDFNKDDAIALLSGLRSRYESFPNLDTQLVTLVRQNMRAHHQLARLPRESLATFLECTHHRVALDLEPGELHLRLEQLLGDTLIASRQRPSRASRR</sequence>
<name>A0ABR0KL38_9EURO</name>
<organism evidence="1 2">
    <name type="scientific">Lithohypha guttulata</name>
    <dbReference type="NCBI Taxonomy" id="1690604"/>
    <lineage>
        <taxon>Eukaryota</taxon>
        <taxon>Fungi</taxon>
        <taxon>Dikarya</taxon>
        <taxon>Ascomycota</taxon>
        <taxon>Pezizomycotina</taxon>
        <taxon>Eurotiomycetes</taxon>
        <taxon>Chaetothyriomycetidae</taxon>
        <taxon>Chaetothyriales</taxon>
        <taxon>Trichomeriaceae</taxon>
        <taxon>Lithohypha</taxon>
    </lineage>
</organism>
<accession>A0ABR0KL38</accession>
<reference evidence="1 2" key="1">
    <citation type="submission" date="2023-08" db="EMBL/GenBank/DDBJ databases">
        <title>Black Yeasts Isolated from many extreme environments.</title>
        <authorList>
            <person name="Coleine C."/>
            <person name="Stajich J.E."/>
            <person name="Selbmann L."/>
        </authorList>
    </citation>
    <scope>NUCLEOTIDE SEQUENCE [LARGE SCALE GENOMIC DNA]</scope>
    <source>
        <strain evidence="1 2">CCFEE 5885</strain>
    </source>
</reference>
<keyword evidence="2" id="KW-1185">Reference proteome</keyword>
<evidence type="ECO:0000313" key="1">
    <source>
        <dbReference type="EMBL" id="KAK5099469.1"/>
    </source>
</evidence>
<evidence type="ECO:0000313" key="2">
    <source>
        <dbReference type="Proteomes" id="UP001345013"/>
    </source>
</evidence>
<proteinExistence type="predicted"/>
<gene>
    <name evidence="1" type="ORF">LTR24_001366</name>
</gene>